<gene>
    <name evidence="1" type="ORF">LEP1GSC037_5186</name>
</gene>
<reference evidence="1 2" key="1">
    <citation type="submission" date="2013-01" db="EMBL/GenBank/DDBJ databases">
        <authorList>
            <person name="Harkins D.M."/>
            <person name="Durkin A.S."/>
            <person name="Brinkac L.M."/>
            <person name="Haft D.H."/>
            <person name="Selengut J.D."/>
            <person name="Sanka R."/>
            <person name="DePew J."/>
            <person name="Purushe J."/>
            <person name="Hospenthal D.R."/>
            <person name="Murray C.K."/>
            <person name="Pimentel G."/>
            <person name="Wasfy M."/>
            <person name="Parker T."/>
            <person name="Miller R.S."/>
            <person name="Vinetz J.M."/>
            <person name="Sutton G.G."/>
            <person name="Nierman W.C."/>
            <person name="Fouts D.E."/>
        </authorList>
    </citation>
    <scope>NUCLEOTIDE SEQUENCE [LARGE SCALE GENOMIC DNA]</scope>
    <source>
        <strain evidence="1 2">2006001854</strain>
    </source>
</reference>
<dbReference type="InterPro" id="IPR029787">
    <property type="entry name" value="Nucleotide_cyclase"/>
</dbReference>
<dbReference type="Proteomes" id="UP000012128">
    <property type="component" value="Unassembled WGS sequence"/>
</dbReference>
<protein>
    <submittedName>
        <fullName evidence="1">Uncharacterized protein</fullName>
    </submittedName>
</protein>
<dbReference type="AlphaFoldDB" id="M6G8G5"/>
<organism evidence="1 2">
    <name type="scientific">Leptospira interrogans str. 2006001854</name>
    <dbReference type="NCBI Taxonomy" id="1001590"/>
    <lineage>
        <taxon>Bacteria</taxon>
        <taxon>Pseudomonadati</taxon>
        <taxon>Spirochaetota</taxon>
        <taxon>Spirochaetia</taxon>
        <taxon>Leptospirales</taxon>
        <taxon>Leptospiraceae</taxon>
        <taxon>Leptospira</taxon>
    </lineage>
</organism>
<name>M6G8G5_LEPIR</name>
<sequence length="234" mass="25895">MTYLDINGRENIAGNTINEAQRVCSQAQASQLTVSEGSFTALSESGSPHAANIAFRHEVIIKNKSFKIYQYVKTDLVYLNSAPLEAVKLETRPRIPNFSSETFDRIIKAKAHSAKKRTPQQIGNQVQLKDSLSDKYITTLGSRHADYNKFEWWSPSGDHFGANSTDIVNTNPAIGIFLTSDFNSHGGIYSAGPVIIIGSGSHPWVHEVYANPWIVELAPARIERLFSNSVNESI</sequence>
<proteinExistence type="predicted"/>
<evidence type="ECO:0000313" key="2">
    <source>
        <dbReference type="Proteomes" id="UP000012128"/>
    </source>
</evidence>
<accession>M6G8G5</accession>
<evidence type="ECO:0000313" key="1">
    <source>
        <dbReference type="EMBL" id="EMM81288.1"/>
    </source>
</evidence>
<dbReference type="EMBL" id="AFLW02000145">
    <property type="protein sequence ID" value="EMM81288.1"/>
    <property type="molecule type" value="Genomic_DNA"/>
</dbReference>
<comment type="caution">
    <text evidence="1">The sequence shown here is derived from an EMBL/GenBank/DDBJ whole genome shotgun (WGS) entry which is preliminary data.</text>
</comment>
<dbReference type="SUPFAM" id="SSF55073">
    <property type="entry name" value="Nucleotide cyclase"/>
    <property type="match status" value="1"/>
</dbReference>
<dbReference type="Gene3D" id="3.30.70.1230">
    <property type="entry name" value="Nucleotide cyclase"/>
    <property type="match status" value="1"/>
</dbReference>